<keyword evidence="1" id="KW-0805">Transcription regulation</keyword>
<evidence type="ECO:0000313" key="6">
    <source>
        <dbReference type="Proteomes" id="UP000539075"/>
    </source>
</evidence>
<dbReference type="PROSITE" id="PS01124">
    <property type="entry name" value="HTH_ARAC_FAMILY_2"/>
    <property type="match status" value="1"/>
</dbReference>
<evidence type="ECO:0000313" key="5">
    <source>
        <dbReference type="EMBL" id="MBB5143843.1"/>
    </source>
</evidence>
<reference evidence="5 6" key="1">
    <citation type="submission" date="2020-08" db="EMBL/GenBank/DDBJ databases">
        <title>Genomic Encyclopedia of Type Strains, Phase IV (KMG-IV): sequencing the most valuable type-strain genomes for metagenomic binning, comparative biology and taxonomic classification.</title>
        <authorList>
            <person name="Goeker M."/>
        </authorList>
    </citation>
    <scope>NUCLEOTIDE SEQUENCE [LARGE SCALE GENOMIC DNA]</scope>
    <source>
        <strain evidence="5 6">DSM 11275</strain>
    </source>
</reference>
<dbReference type="Pfam" id="PF12833">
    <property type="entry name" value="HTH_18"/>
    <property type="match status" value="1"/>
</dbReference>
<dbReference type="PANTHER" id="PTHR46796:SF2">
    <property type="entry name" value="TRANSCRIPTIONAL REGULATORY PROTEIN"/>
    <property type="match status" value="1"/>
</dbReference>
<evidence type="ECO:0000259" key="4">
    <source>
        <dbReference type="PROSITE" id="PS01124"/>
    </source>
</evidence>
<dbReference type="SMART" id="SM00342">
    <property type="entry name" value="HTH_ARAC"/>
    <property type="match status" value="1"/>
</dbReference>
<dbReference type="SUPFAM" id="SSF46689">
    <property type="entry name" value="Homeodomain-like"/>
    <property type="match status" value="2"/>
</dbReference>
<protein>
    <submittedName>
        <fullName evidence="5">AraC-like DNA-binding protein</fullName>
    </submittedName>
</protein>
<dbReference type="AlphaFoldDB" id="A0A7W8C1H6"/>
<dbReference type="InterPro" id="IPR018060">
    <property type="entry name" value="HTH_AraC"/>
</dbReference>
<name>A0A7W8C1H6_9BACT</name>
<keyword evidence="6" id="KW-1185">Reference proteome</keyword>
<keyword evidence="2 5" id="KW-0238">DNA-binding</keyword>
<keyword evidence="3" id="KW-0804">Transcription</keyword>
<accession>A0A7W8C1H6</accession>
<comment type="caution">
    <text evidence="5">The sequence shown here is derived from an EMBL/GenBank/DDBJ whole genome shotgun (WGS) entry which is preliminary data.</text>
</comment>
<dbReference type="InterPro" id="IPR014710">
    <property type="entry name" value="RmlC-like_jellyroll"/>
</dbReference>
<dbReference type="Proteomes" id="UP000539075">
    <property type="component" value="Unassembled WGS sequence"/>
</dbReference>
<dbReference type="InterPro" id="IPR050204">
    <property type="entry name" value="AraC_XylS_family_regulators"/>
</dbReference>
<sequence length="249" mass="28467">MQLDFISYTGRLPDETHTHAQIVLALEGEMEIEVGGINAKLDVDHCAFVPSGVIHSQQVDKQNKFLVVNCNESELCHSIVDHLTERIFLSTALATRQLLDFAATAQHEHIPLEKISEHWVQLLLASLSPSALSMPWAVFSNMVNRVENSLDQPWSVRMMAEQVGLSQSRFYAVFQKRFKKTPQEWLTGLRIKKAQRWLALTDLPIADLALRVGYSDQSVLTRVMRRTTGLTPAAYRRQQQEFWPKKQEQ</sequence>
<dbReference type="SUPFAM" id="SSF51182">
    <property type="entry name" value="RmlC-like cupins"/>
    <property type="match status" value="1"/>
</dbReference>
<dbReference type="PANTHER" id="PTHR46796">
    <property type="entry name" value="HTH-TYPE TRANSCRIPTIONAL ACTIVATOR RHAS-RELATED"/>
    <property type="match status" value="1"/>
</dbReference>
<dbReference type="RefSeq" id="WP_183719712.1">
    <property type="nucleotide sequence ID" value="NZ_JACHGO010000005.1"/>
</dbReference>
<dbReference type="EMBL" id="JACHGO010000005">
    <property type="protein sequence ID" value="MBB5143843.1"/>
    <property type="molecule type" value="Genomic_DNA"/>
</dbReference>
<dbReference type="GO" id="GO:0043565">
    <property type="term" value="F:sequence-specific DNA binding"/>
    <property type="evidence" value="ECO:0007669"/>
    <property type="project" value="InterPro"/>
</dbReference>
<gene>
    <name evidence="5" type="ORF">HNQ38_001943</name>
</gene>
<dbReference type="GO" id="GO:0003700">
    <property type="term" value="F:DNA-binding transcription factor activity"/>
    <property type="evidence" value="ECO:0007669"/>
    <property type="project" value="InterPro"/>
</dbReference>
<organism evidence="5 6">
    <name type="scientific">Desulfovibrio intestinalis</name>
    <dbReference type="NCBI Taxonomy" id="58621"/>
    <lineage>
        <taxon>Bacteria</taxon>
        <taxon>Pseudomonadati</taxon>
        <taxon>Thermodesulfobacteriota</taxon>
        <taxon>Desulfovibrionia</taxon>
        <taxon>Desulfovibrionales</taxon>
        <taxon>Desulfovibrionaceae</taxon>
        <taxon>Desulfovibrio</taxon>
    </lineage>
</organism>
<evidence type="ECO:0000256" key="3">
    <source>
        <dbReference type="ARBA" id="ARBA00023163"/>
    </source>
</evidence>
<proteinExistence type="predicted"/>
<evidence type="ECO:0000256" key="1">
    <source>
        <dbReference type="ARBA" id="ARBA00023015"/>
    </source>
</evidence>
<dbReference type="InterPro" id="IPR009057">
    <property type="entry name" value="Homeodomain-like_sf"/>
</dbReference>
<dbReference type="Gene3D" id="1.10.10.60">
    <property type="entry name" value="Homeodomain-like"/>
    <property type="match status" value="1"/>
</dbReference>
<feature type="domain" description="HTH araC/xylS-type" evidence="4">
    <location>
        <begin position="140"/>
        <end position="238"/>
    </location>
</feature>
<dbReference type="InterPro" id="IPR011051">
    <property type="entry name" value="RmlC_Cupin_sf"/>
</dbReference>
<evidence type="ECO:0000256" key="2">
    <source>
        <dbReference type="ARBA" id="ARBA00023125"/>
    </source>
</evidence>
<dbReference type="Gene3D" id="2.60.120.10">
    <property type="entry name" value="Jelly Rolls"/>
    <property type="match status" value="1"/>
</dbReference>